<keyword evidence="1" id="KW-0862">Zinc</keyword>
<name>A0AAV2FNG6_9ROSI</name>
<accession>A0AAV2FNG6</accession>
<feature type="domain" description="CCHC-type" evidence="3">
    <location>
        <begin position="285"/>
        <end position="300"/>
    </location>
</feature>
<evidence type="ECO:0000259" key="3">
    <source>
        <dbReference type="PROSITE" id="PS50158"/>
    </source>
</evidence>
<keyword evidence="5" id="KW-1185">Reference proteome</keyword>
<dbReference type="InterPro" id="IPR036875">
    <property type="entry name" value="Znf_CCHC_sf"/>
</dbReference>
<dbReference type="PANTHER" id="PTHR47481">
    <property type="match status" value="1"/>
</dbReference>
<reference evidence="4 5" key="1">
    <citation type="submission" date="2024-04" db="EMBL/GenBank/DDBJ databases">
        <authorList>
            <person name="Fracassetti M."/>
        </authorList>
    </citation>
    <scope>NUCLEOTIDE SEQUENCE [LARGE SCALE GENOMIC DNA]</scope>
</reference>
<dbReference type="Proteomes" id="UP001497516">
    <property type="component" value="Chromosome 7"/>
</dbReference>
<dbReference type="GO" id="GO:0003676">
    <property type="term" value="F:nucleic acid binding"/>
    <property type="evidence" value="ECO:0007669"/>
    <property type="project" value="InterPro"/>
</dbReference>
<dbReference type="Pfam" id="PF14223">
    <property type="entry name" value="Retrotran_gag_2"/>
    <property type="match status" value="1"/>
</dbReference>
<dbReference type="GO" id="GO:0008270">
    <property type="term" value="F:zinc ion binding"/>
    <property type="evidence" value="ECO:0007669"/>
    <property type="project" value="UniProtKB-KW"/>
</dbReference>
<dbReference type="AlphaFoldDB" id="A0AAV2FNG6"/>
<dbReference type="InterPro" id="IPR001878">
    <property type="entry name" value="Znf_CCHC"/>
</dbReference>
<evidence type="ECO:0000313" key="4">
    <source>
        <dbReference type="EMBL" id="CAL1399160.1"/>
    </source>
</evidence>
<dbReference type="PROSITE" id="PS50158">
    <property type="entry name" value="ZF_CCHC"/>
    <property type="match status" value="1"/>
</dbReference>
<dbReference type="EMBL" id="OZ034820">
    <property type="protein sequence ID" value="CAL1399160.1"/>
    <property type="molecule type" value="Genomic_DNA"/>
</dbReference>
<dbReference type="Pfam" id="PF00098">
    <property type="entry name" value="zf-CCHC"/>
    <property type="match status" value="1"/>
</dbReference>
<dbReference type="PANTHER" id="PTHR47481:SF14">
    <property type="entry name" value="RETROTRANSPOSON COPIA-LIKE N-TERMINAL DOMAIN-CONTAINING PROTEIN"/>
    <property type="match status" value="1"/>
</dbReference>
<dbReference type="SMART" id="SM00343">
    <property type="entry name" value="ZnF_C2HC"/>
    <property type="match status" value="1"/>
</dbReference>
<keyword evidence="1" id="KW-0479">Metal-binding</keyword>
<evidence type="ECO:0000256" key="2">
    <source>
        <dbReference type="SAM" id="MobiDB-lite"/>
    </source>
</evidence>
<dbReference type="InterPro" id="IPR054722">
    <property type="entry name" value="PolX-like_BBD"/>
</dbReference>
<proteinExistence type="predicted"/>
<evidence type="ECO:0000313" key="5">
    <source>
        <dbReference type="Proteomes" id="UP001497516"/>
    </source>
</evidence>
<evidence type="ECO:0000256" key="1">
    <source>
        <dbReference type="PROSITE-ProRule" id="PRU00047"/>
    </source>
</evidence>
<feature type="region of interest" description="Disordered" evidence="2">
    <location>
        <begin position="233"/>
        <end position="264"/>
    </location>
</feature>
<gene>
    <name evidence="4" type="ORF">LTRI10_LOCUS39351</name>
</gene>
<protein>
    <recommendedName>
        <fullName evidence="3">CCHC-type domain-containing protein</fullName>
    </recommendedName>
</protein>
<feature type="region of interest" description="Disordered" evidence="2">
    <location>
        <begin position="299"/>
        <end position="338"/>
    </location>
</feature>
<feature type="compositionally biased region" description="Pro residues" evidence="2">
    <location>
        <begin position="317"/>
        <end position="330"/>
    </location>
</feature>
<dbReference type="SUPFAM" id="SSF57756">
    <property type="entry name" value="Retrovirus zinc finger-like domains"/>
    <property type="match status" value="1"/>
</dbReference>
<feature type="region of interest" description="Disordered" evidence="2">
    <location>
        <begin position="1"/>
        <end position="25"/>
    </location>
</feature>
<dbReference type="Pfam" id="PF22936">
    <property type="entry name" value="Pol_BBD"/>
    <property type="match status" value="1"/>
</dbReference>
<keyword evidence="1" id="KW-0863">Zinc-finger</keyword>
<sequence length="454" mass="49225">MTTESASLSSTSSSGDSNSAPMPSVSLPANPQLTIKLTPTNYLLWHAQITPLLRCHQLMGHVDGSTPAPPVSIDGRPNPHYSTWYIRDQYVLTWINCSLSESVLPLVINKVTAYEAWSALHIIYASGSKLQIRHLTKELQNLRRGDATIHSYLQTPKGKADQLAALGSPVNNDDLTAWILDGLGEDYRPFVRHIEARLEPITFEDLHSLLLSEESQIHRFSMRSDSPAPTAFYSSAGGFHGRGGRGRGRGSPCGRFPSNPTMFFGRPNSTAGVLGSRANAAAVVCHNCGGRGHIKPNCPSPPISAQPHSFSSQPASHPGPTPHFGPPAPFSGPQAHIASSPIQHLNPTQWLLDSGTNHHLTSDLDNLAHHSEYNGTDQVTFGNGNSLPISHYGSSQASLSHIPLSLPNILRVRDAPFNLLSISALTSANPVSIEFFDSIFVIKDRRTMNELYRG</sequence>
<feature type="compositionally biased region" description="Low complexity" evidence="2">
    <location>
        <begin position="1"/>
        <end position="19"/>
    </location>
</feature>
<feature type="compositionally biased region" description="Polar residues" evidence="2">
    <location>
        <begin position="306"/>
        <end position="315"/>
    </location>
</feature>
<organism evidence="4 5">
    <name type="scientific">Linum trigynum</name>
    <dbReference type="NCBI Taxonomy" id="586398"/>
    <lineage>
        <taxon>Eukaryota</taxon>
        <taxon>Viridiplantae</taxon>
        <taxon>Streptophyta</taxon>
        <taxon>Embryophyta</taxon>
        <taxon>Tracheophyta</taxon>
        <taxon>Spermatophyta</taxon>
        <taxon>Magnoliopsida</taxon>
        <taxon>eudicotyledons</taxon>
        <taxon>Gunneridae</taxon>
        <taxon>Pentapetalae</taxon>
        <taxon>rosids</taxon>
        <taxon>fabids</taxon>
        <taxon>Malpighiales</taxon>
        <taxon>Linaceae</taxon>
        <taxon>Linum</taxon>
    </lineage>
</organism>